<organism evidence="2 3">
    <name type="scientific">Pendulispora albinea</name>
    <dbReference type="NCBI Taxonomy" id="2741071"/>
    <lineage>
        <taxon>Bacteria</taxon>
        <taxon>Pseudomonadati</taxon>
        <taxon>Myxococcota</taxon>
        <taxon>Myxococcia</taxon>
        <taxon>Myxococcales</taxon>
        <taxon>Sorangiineae</taxon>
        <taxon>Pendulisporaceae</taxon>
        <taxon>Pendulispora</taxon>
    </lineage>
</organism>
<dbReference type="EMBL" id="CP089984">
    <property type="protein sequence ID" value="WXB16369.1"/>
    <property type="molecule type" value="Genomic_DNA"/>
</dbReference>
<proteinExistence type="predicted"/>
<dbReference type="Proteomes" id="UP001370348">
    <property type="component" value="Chromosome"/>
</dbReference>
<dbReference type="EC" id="2.3.1.-" evidence="2"/>
<dbReference type="Gene3D" id="3.40.630.30">
    <property type="match status" value="1"/>
</dbReference>
<name>A0ABZ2LZJ6_9BACT</name>
<sequence length="159" mass="17705">MILPLDAAHRADLLALLRATSEFSAEEVQVALELMDASLGGDGDYRVRVDVDAAEAAHRLRGYICYGPTPMTEGTYDLYWLAVDPALKGRGVGRALVAFMEAELEREGARLVRVETERSAAYHATCAFYDALAYERAATLRDFYAKGRDLVIYTRRLPR</sequence>
<dbReference type="CDD" id="cd04301">
    <property type="entry name" value="NAT_SF"/>
    <property type="match status" value="1"/>
</dbReference>
<keyword evidence="3" id="KW-1185">Reference proteome</keyword>
<gene>
    <name evidence="2" type="ORF">LZC94_03615</name>
</gene>
<evidence type="ECO:0000313" key="3">
    <source>
        <dbReference type="Proteomes" id="UP001370348"/>
    </source>
</evidence>
<reference evidence="2 3" key="1">
    <citation type="submission" date="2021-12" db="EMBL/GenBank/DDBJ databases">
        <title>Discovery of the Pendulisporaceae a myxobacterial family with distinct sporulation behavior and unique specialized metabolism.</title>
        <authorList>
            <person name="Garcia R."/>
            <person name="Popoff A."/>
            <person name="Bader C.D."/>
            <person name="Loehr J."/>
            <person name="Walesch S."/>
            <person name="Walt C."/>
            <person name="Boldt J."/>
            <person name="Bunk B."/>
            <person name="Haeckl F.J.F.P.J."/>
            <person name="Gunesch A.P."/>
            <person name="Birkelbach J."/>
            <person name="Nuebel U."/>
            <person name="Pietschmann T."/>
            <person name="Bach T."/>
            <person name="Mueller R."/>
        </authorList>
    </citation>
    <scope>NUCLEOTIDE SEQUENCE [LARGE SCALE GENOMIC DNA]</scope>
    <source>
        <strain evidence="2 3">MSr11954</strain>
    </source>
</reference>
<evidence type="ECO:0000259" key="1">
    <source>
        <dbReference type="PROSITE" id="PS51186"/>
    </source>
</evidence>
<keyword evidence="2" id="KW-0808">Transferase</keyword>
<keyword evidence="2" id="KW-0012">Acyltransferase</keyword>
<dbReference type="RefSeq" id="WP_394825993.1">
    <property type="nucleotide sequence ID" value="NZ_CP089984.1"/>
</dbReference>
<dbReference type="PROSITE" id="PS51186">
    <property type="entry name" value="GNAT"/>
    <property type="match status" value="1"/>
</dbReference>
<dbReference type="Pfam" id="PF00583">
    <property type="entry name" value="Acetyltransf_1"/>
    <property type="match status" value="1"/>
</dbReference>
<dbReference type="SUPFAM" id="SSF55729">
    <property type="entry name" value="Acyl-CoA N-acyltransferases (Nat)"/>
    <property type="match status" value="1"/>
</dbReference>
<dbReference type="GO" id="GO:0016746">
    <property type="term" value="F:acyltransferase activity"/>
    <property type="evidence" value="ECO:0007669"/>
    <property type="project" value="UniProtKB-KW"/>
</dbReference>
<accession>A0ABZ2LZJ6</accession>
<protein>
    <submittedName>
        <fullName evidence="2">GNAT family N-acetyltransferase</fullName>
        <ecNumber evidence="2">2.3.1.-</ecNumber>
    </submittedName>
</protein>
<dbReference type="InterPro" id="IPR016181">
    <property type="entry name" value="Acyl_CoA_acyltransferase"/>
</dbReference>
<dbReference type="InterPro" id="IPR000182">
    <property type="entry name" value="GNAT_dom"/>
</dbReference>
<evidence type="ECO:0000313" key="2">
    <source>
        <dbReference type="EMBL" id="WXB16369.1"/>
    </source>
</evidence>
<feature type="domain" description="N-acetyltransferase" evidence="1">
    <location>
        <begin position="1"/>
        <end position="158"/>
    </location>
</feature>